<dbReference type="RefSeq" id="WP_127918048.1">
    <property type="nucleotide sequence ID" value="NZ_RKLP01000012.1"/>
</dbReference>
<dbReference type="EMBL" id="RKLP01000012">
    <property type="protein sequence ID" value="RVW07463.1"/>
    <property type="molecule type" value="Genomic_DNA"/>
</dbReference>
<name>A0A438B910_9NOCA</name>
<accession>A0A438B910</accession>
<sequence>MFDFASLDAAILTTLRACVAELRDADDSLAMVACGMVEDLTGFFVAGAGATWAAGLEGPSADKAQWAWCPSEWPLGAEDPDDAAPGRVTSAIWALSGTQAMIDGTGKQLEADAYDALRLHYENRIVRAIQRMQADGELRDAAGNDVWIWLHSADDADPELDARSFAALQGPELAREFRDRFGAGGDRLLARVTVREA</sequence>
<evidence type="ECO:0000313" key="2">
    <source>
        <dbReference type="Proteomes" id="UP000286208"/>
    </source>
</evidence>
<comment type="caution">
    <text evidence="1">The sequence shown here is derived from an EMBL/GenBank/DDBJ whole genome shotgun (WGS) entry which is preliminary data.</text>
</comment>
<evidence type="ECO:0008006" key="3">
    <source>
        <dbReference type="Google" id="ProtNLM"/>
    </source>
</evidence>
<proteinExistence type="predicted"/>
<dbReference type="AlphaFoldDB" id="A0A438B910"/>
<organism evidence="1 2">
    <name type="scientific">Prescottella agglutinans</name>
    <dbReference type="NCBI Taxonomy" id="1644129"/>
    <lineage>
        <taxon>Bacteria</taxon>
        <taxon>Bacillati</taxon>
        <taxon>Actinomycetota</taxon>
        <taxon>Actinomycetes</taxon>
        <taxon>Mycobacteriales</taxon>
        <taxon>Nocardiaceae</taxon>
        <taxon>Prescottella</taxon>
    </lineage>
</organism>
<gene>
    <name evidence="1" type="ORF">EGT67_21010</name>
</gene>
<evidence type="ECO:0000313" key="1">
    <source>
        <dbReference type="EMBL" id="RVW07463.1"/>
    </source>
</evidence>
<dbReference type="OrthoDB" id="5144863at2"/>
<keyword evidence="2" id="KW-1185">Reference proteome</keyword>
<reference evidence="1 2" key="1">
    <citation type="submission" date="2018-11" db="EMBL/GenBank/DDBJ databases">
        <title>Rhodococcus spongicola sp. nov. and Rhodococcus xishaensis sp. nov. from marine sponges.</title>
        <authorList>
            <person name="Li L."/>
            <person name="Lin H.W."/>
        </authorList>
    </citation>
    <scope>NUCLEOTIDE SEQUENCE [LARGE SCALE GENOMIC DNA]</scope>
    <source>
        <strain evidence="1 2">CCTCC AB2014297</strain>
    </source>
</reference>
<protein>
    <recommendedName>
        <fullName evidence="3">DUF4303 domain-containing protein</fullName>
    </recommendedName>
</protein>
<dbReference type="Proteomes" id="UP000286208">
    <property type="component" value="Unassembled WGS sequence"/>
</dbReference>